<dbReference type="Pfam" id="PF03869">
    <property type="entry name" value="Arc"/>
    <property type="match status" value="1"/>
</dbReference>
<dbReference type="OrthoDB" id="6890552at2"/>
<keyword evidence="3" id="KW-1185">Reference proteome</keyword>
<dbReference type="AlphaFoldDB" id="A0A6N8SAS0"/>
<feature type="domain" description="Arc-like DNA binding" evidence="1">
    <location>
        <begin position="8"/>
        <end position="45"/>
    </location>
</feature>
<dbReference type="RefSeq" id="WP_160857637.1">
    <property type="nucleotide sequence ID" value="NZ_WUMK01000002.1"/>
</dbReference>
<accession>A0A6N8SAS0</accession>
<reference evidence="2 3" key="1">
    <citation type="submission" date="2019-12" db="EMBL/GenBank/DDBJ databases">
        <title>Shinella kummerowiae sp. nov., a symbiotic bacterium isolated from root nodules of the herbal legume Kummerowia stipulacea.</title>
        <authorList>
            <person name="Gao J."/>
        </authorList>
    </citation>
    <scope>NUCLEOTIDE SEQUENCE [LARGE SCALE GENOMIC DNA]</scope>
    <source>
        <strain evidence="2 3">CCBAU 25048</strain>
    </source>
</reference>
<dbReference type="InterPro" id="IPR010985">
    <property type="entry name" value="Ribbon_hlx_hlx"/>
</dbReference>
<dbReference type="EMBL" id="WUMK01000002">
    <property type="protein sequence ID" value="MXN44658.1"/>
    <property type="molecule type" value="Genomic_DNA"/>
</dbReference>
<gene>
    <name evidence="2" type="ORF">GR138_05620</name>
</gene>
<dbReference type="Gene3D" id="1.10.1220.10">
    <property type="entry name" value="Met repressor-like"/>
    <property type="match status" value="1"/>
</dbReference>
<evidence type="ECO:0000313" key="3">
    <source>
        <dbReference type="Proteomes" id="UP000435802"/>
    </source>
</evidence>
<dbReference type="GO" id="GO:0006355">
    <property type="term" value="P:regulation of DNA-templated transcription"/>
    <property type="evidence" value="ECO:0007669"/>
    <property type="project" value="InterPro"/>
</dbReference>
<keyword evidence="2" id="KW-0238">DNA-binding</keyword>
<protein>
    <submittedName>
        <fullName evidence="2">Arc family DNA-binding protein</fullName>
    </submittedName>
</protein>
<sequence length="164" mass="18214">MAGNKPGRGSDQFPLRLPDGMRDMISDAADRNGRSMNAEIVARIEAYETGGKDAFEWRRRFEDEHALRNRLEELYAKMAENAEGLRDLAGLFKSQLSLHLGMVQILSGLIQKLDRKPTPDVLATARQAEEHAASTLAGMGTRDPTFDIIRKLAEQSATLDSTEI</sequence>
<organism evidence="2 3">
    <name type="scientific">Shinella kummerowiae</name>
    <dbReference type="NCBI Taxonomy" id="417745"/>
    <lineage>
        <taxon>Bacteria</taxon>
        <taxon>Pseudomonadati</taxon>
        <taxon>Pseudomonadota</taxon>
        <taxon>Alphaproteobacteria</taxon>
        <taxon>Hyphomicrobiales</taxon>
        <taxon>Rhizobiaceae</taxon>
        <taxon>Shinella</taxon>
    </lineage>
</organism>
<dbReference type="InterPro" id="IPR013321">
    <property type="entry name" value="Arc_rbn_hlx_hlx"/>
</dbReference>
<name>A0A6N8SAS0_9HYPH</name>
<evidence type="ECO:0000313" key="2">
    <source>
        <dbReference type="EMBL" id="MXN44658.1"/>
    </source>
</evidence>
<comment type="caution">
    <text evidence="2">The sequence shown here is derived from an EMBL/GenBank/DDBJ whole genome shotgun (WGS) entry which is preliminary data.</text>
</comment>
<proteinExistence type="predicted"/>
<dbReference type="InterPro" id="IPR005569">
    <property type="entry name" value="Arc_DNA-bd_dom"/>
</dbReference>
<dbReference type="SUPFAM" id="SSF47598">
    <property type="entry name" value="Ribbon-helix-helix"/>
    <property type="match status" value="1"/>
</dbReference>
<dbReference type="GO" id="GO:0003677">
    <property type="term" value="F:DNA binding"/>
    <property type="evidence" value="ECO:0007669"/>
    <property type="project" value="UniProtKB-KW"/>
</dbReference>
<evidence type="ECO:0000259" key="1">
    <source>
        <dbReference type="Pfam" id="PF03869"/>
    </source>
</evidence>
<dbReference type="Proteomes" id="UP000435802">
    <property type="component" value="Unassembled WGS sequence"/>
</dbReference>